<keyword evidence="1" id="KW-0808">Transferase</keyword>
<proteinExistence type="predicted"/>
<accession>A0ACC3TDS7</accession>
<name>A0ACC3TDS7_9ASCO</name>
<dbReference type="EMBL" id="MU970240">
    <property type="protein sequence ID" value="KAK9319032.1"/>
    <property type="molecule type" value="Genomic_DNA"/>
</dbReference>
<protein>
    <submittedName>
        <fullName evidence="1">Pyridoxal phosphate-dependent transferase</fullName>
    </submittedName>
</protein>
<gene>
    <name evidence="1" type="ORF">V1517DRAFT_76319</name>
</gene>
<organism evidence="1 2">
    <name type="scientific">Lipomyces orientalis</name>
    <dbReference type="NCBI Taxonomy" id="1233043"/>
    <lineage>
        <taxon>Eukaryota</taxon>
        <taxon>Fungi</taxon>
        <taxon>Dikarya</taxon>
        <taxon>Ascomycota</taxon>
        <taxon>Saccharomycotina</taxon>
        <taxon>Lipomycetes</taxon>
        <taxon>Lipomycetales</taxon>
        <taxon>Lipomycetaceae</taxon>
        <taxon>Lipomyces</taxon>
    </lineage>
</organism>
<evidence type="ECO:0000313" key="1">
    <source>
        <dbReference type="EMBL" id="KAK9319032.1"/>
    </source>
</evidence>
<keyword evidence="2" id="KW-1185">Reference proteome</keyword>
<comment type="caution">
    <text evidence="1">The sequence shown here is derived from an EMBL/GenBank/DDBJ whole genome shotgun (WGS) entry which is preliminary data.</text>
</comment>
<evidence type="ECO:0000313" key="2">
    <source>
        <dbReference type="Proteomes" id="UP001489719"/>
    </source>
</evidence>
<reference evidence="2" key="1">
    <citation type="journal article" date="2024" name="Front. Bioeng. Biotechnol.">
        <title>Genome-scale model development and genomic sequencing of the oleaginous clade Lipomyces.</title>
        <authorList>
            <person name="Czajka J.J."/>
            <person name="Han Y."/>
            <person name="Kim J."/>
            <person name="Mondo S.J."/>
            <person name="Hofstad B.A."/>
            <person name="Robles A."/>
            <person name="Haridas S."/>
            <person name="Riley R."/>
            <person name="LaButti K."/>
            <person name="Pangilinan J."/>
            <person name="Andreopoulos W."/>
            <person name="Lipzen A."/>
            <person name="Yan J."/>
            <person name="Wang M."/>
            <person name="Ng V."/>
            <person name="Grigoriev I.V."/>
            <person name="Spatafora J.W."/>
            <person name="Magnuson J.K."/>
            <person name="Baker S.E."/>
            <person name="Pomraning K.R."/>
        </authorList>
    </citation>
    <scope>NUCLEOTIDE SEQUENCE [LARGE SCALE GENOMIC DNA]</scope>
    <source>
        <strain evidence="2">CBS 10300</strain>
    </source>
</reference>
<sequence length="461" mass="51402">MSLAVGRINLVRGWPAPDLLPAHHLSAAAQRVLSDPSIYEPALQYGDDPGYRPLREALSDWLSTHYNVSRDPDRICISGGASQNIACILQSFTDPAYTRAIWMVAPCYHLACTIFRDAGFEGRIRGFSEDEEGIDLVELEEGIKKVDEQQQAVTSPKLFKDAGQYHKFYRHVIYVVPTCANPSGKTMSLRRRKDLVTLARKYDALVICDDVYDFLQWPLVGSAENLERPEMRLPRLCDIDLAMGQAPEDTRGFGYAVSNGSFSKIVGPGIRTGWLEGSKAFSLGLSQTGSTMSGGSPSQFCASILAELLQTGNLQTHLSKIIRPTLQRRHRLLMEAFHQRLAPLGVECRESSLPNGTSYGGYFVWLTLPKDMPSSLVAEVAFHEENLIVGNGAIFEVHGNNSGKHHNFNRHIRLTFAYVSEDELVEGVQRLGNVIQRIRHKPQQYVDQKFGLPDNILETSK</sequence>
<dbReference type="Proteomes" id="UP001489719">
    <property type="component" value="Unassembled WGS sequence"/>
</dbReference>